<evidence type="ECO:0000313" key="2">
    <source>
        <dbReference type="Proteomes" id="UP001143362"/>
    </source>
</evidence>
<protein>
    <recommendedName>
        <fullName evidence="3">VOC domain-containing protein</fullName>
    </recommendedName>
</protein>
<dbReference type="SUPFAM" id="SSF54593">
    <property type="entry name" value="Glyoxalase/Bleomycin resistance protein/Dihydroxybiphenyl dioxygenase"/>
    <property type="match status" value="1"/>
</dbReference>
<gene>
    <name evidence="1" type="ORF">EYC98_04820</name>
</gene>
<accession>A0ABT3TD11</accession>
<reference evidence="1" key="1">
    <citation type="submission" date="2019-02" db="EMBL/GenBank/DDBJ databases">
        <authorList>
            <person name="Li S.-H."/>
        </authorList>
    </citation>
    <scope>NUCLEOTIDE SEQUENCE</scope>
    <source>
        <strain evidence="1">IMCC14734</strain>
    </source>
</reference>
<evidence type="ECO:0008006" key="3">
    <source>
        <dbReference type="Google" id="ProtNLM"/>
    </source>
</evidence>
<proteinExistence type="predicted"/>
<dbReference type="Gene3D" id="3.10.180.10">
    <property type="entry name" value="2,3-Dihydroxybiphenyl 1,2-Dioxygenase, domain 1"/>
    <property type="match status" value="1"/>
</dbReference>
<dbReference type="EMBL" id="SHNN01000001">
    <property type="protein sequence ID" value="MCX2980188.1"/>
    <property type="molecule type" value="Genomic_DNA"/>
</dbReference>
<sequence length="184" mass="20539">MSLIFGPCVQQGYVVPDIQVAMQHWLARGVGPFYIEEHISPPAEFDGKPFTPDISAAFAYCGEQQIELVQQHDEQETVYLEFLRQQPAGGLQHLAFWCEDVPRAIVELGEAGLRYRVRQRYGDMHAYLDSEDAPGIMVQLMDSGPMMADLFAVIKQGAETWDGVTDPIRSIDWSTGVPVVQPVA</sequence>
<name>A0ABT3TD11_9GAMM</name>
<keyword evidence="2" id="KW-1185">Reference proteome</keyword>
<dbReference type="RefSeq" id="WP_279244167.1">
    <property type="nucleotide sequence ID" value="NZ_SHNN01000001.1"/>
</dbReference>
<organism evidence="1 2">
    <name type="scientific">Candidatus Litorirhabdus singularis</name>
    <dbReference type="NCBI Taxonomy" id="2518993"/>
    <lineage>
        <taxon>Bacteria</taxon>
        <taxon>Pseudomonadati</taxon>
        <taxon>Pseudomonadota</taxon>
        <taxon>Gammaproteobacteria</taxon>
        <taxon>Cellvibrionales</taxon>
        <taxon>Halieaceae</taxon>
        <taxon>Candidatus Litorirhabdus</taxon>
    </lineage>
</organism>
<comment type="caution">
    <text evidence="1">The sequence shown here is derived from an EMBL/GenBank/DDBJ whole genome shotgun (WGS) entry which is preliminary data.</text>
</comment>
<dbReference type="InterPro" id="IPR029068">
    <property type="entry name" value="Glyas_Bleomycin-R_OHBP_Dase"/>
</dbReference>
<dbReference type="Proteomes" id="UP001143362">
    <property type="component" value="Unassembled WGS sequence"/>
</dbReference>
<dbReference type="Pfam" id="PF13669">
    <property type="entry name" value="Glyoxalase_4"/>
    <property type="match status" value="1"/>
</dbReference>
<evidence type="ECO:0000313" key="1">
    <source>
        <dbReference type="EMBL" id="MCX2980188.1"/>
    </source>
</evidence>